<evidence type="ECO:0000313" key="7">
    <source>
        <dbReference type="EMBL" id="GAA1862566.1"/>
    </source>
</evidence>
<keyword evidence="4" id="KW-0274">FAD</keyword>
<keyword evidence="8" id="KW-1185">Reference proteome</keyword>
<dbReference type="SUPFAM" id="SSF56176">
    <property type="entry name" value="FAD-binding/transporter-associated domain-like"/>
    <property type="match status" value="1"/>
</dbReference>
<accession>A0ABN2NFB7</accession>
<evidence type="ECO:0000256" key="4">
    <source>
        <dbReference type="ARBA" id="ARBA00022827"/>
    </source>
</evidence>
<dbReference type="InterPro" id="IPR006093">
    <property type="entry name" value="Oxy_OxRdtase_FAD_BS"/>
</dbReference>
<dbReference type="PANTHER" id="PTHR42973:SF39">
    <property type="entry name" value="FAD-BINDING PCMH-TYPE DOMAIN-CONTAINING PROTEIN"/>
    <property type="match status" value="1"/>
</dbReference>
<dbReference type="Gene3D" id="3.40.462.20">
    <property type="match status" value="1"/>
</dbReference>
<protein>
    <submittedName>
        <fullName evidence="7">FAD-binding oxidoreductase</fullName>
    </submittedName>
</protein>
<dbReference type="PANTHER" id="PTHR42973">
    <property type="entry name" value="BINDING OXIDOREDUCTASE, PUTATIVE (AFU_ORTHOLOGUE AFUA_1G17690)-RELATED"/>
    <property type="match status" value="1"/>
</dbReference>
<sequence length="448" mass="45500">MRGPVLTSGDPGFAEELAAFNPLAARSPEIVVGATCAADVVAAVRWAAERGMPVGVQATGHGWAAGSGGLLITTGRMQELDLDAGTGLLRVGAGVRWRSVLDAGAASGWAAPCGSSSDVGVVGYTLGGGLPVLGRAFGFAADRVTAVEMVTASGDLRRVTADSDPELFWAVRGGGGGLLGVVTALEMTLPRLATFHGGGLFFPGESAAEVLPVWAEWSRDLPDAMSTSLALLRLPAMPGVPEPLAGRLVVHVRVAYAGDADRCEALLAPLRALSVPTVLDTVGEHPYGDLDLVHMDPDQPVPFRDAGCLLAELPPAAVDRLVALAGPGSDSPLLAVELRRLGGALSRTPAADLPFGGSVLNGRSAAYSLHAVGLGVPPVAALLPGALTTLLDAVRSWADGTSLLNLHGRATDDAPLTGSRAPAALARLAAAKSTADPTDLFRLGHPIG</sequence>
<dbReference type="InterPro" id="IPR006094">
    <property type="entry name" value="Oxid_FAD_bind_N"/>
</dbReference>
<keyword evidence="3" id="KW-0285">Flavoprotein</keyword>
<comment type="caution">
    <text evidence="7">The sequence shown here is derived from an EMBL/GenBank/DDBJ whole genome shotgun (WGS) entry which is preliminary data.</text>
</comment>
<comment type="cofactor">
    <cofactor evidence="1">
        <name>FAD</name>
        <dbReference type="ChEBI" id="CHEBI:57692"/>
    </cofactor>
</comment>
<dbReference type="Proteomes" id="UP001500449">
    <property type="component" value="Unassembled WGS sequence"/>
</dbReference>
<dbReference type="Gene3D" id="3.30.43.10">
    <property type="entry name" value="Uridine Diphospho-n-acetylenolpyruvylglucosamine Reductase, domain 2"/>
    <property type="match status" value="1"/>
</dbReference>
<dbReference type="EMBL" id="BAAAQK010000018">
    <property type="protein sequence ID" value="GAA1862566.1"/>
    <property type="molecule type" value="Genomic_DNA"/>
</dbReference>
<gene>
    <name evidence="7" type="ORF">GCM10009836_48580</name>
</gene>
<dbReference type="PROSITE" id="PS51387">
    <property type="entry name" value="FAD_PCMH"/>
    <property type="match status" value="1"/>
</dbReference>
<reference evidence="7 8" key="1">
    <citation type="journal article" date="2019" name="Int. J. Syst. Evol. Microbiol.">
        <title>The Global Catalogue of Microorganisms (GCM) 10K type strain sequencing project: providing services to taxonomists for standard genome sequencing and annotation.</title>
        <authorList>
            <consortium name="The Broad Institute Genomics Platform"/>
            <consortium name="The Broad Institute Genome Sequencing Center for Infectious Disease"/>
            <person name="Wu L."/>
            <person name="Ma J."/>
        </authorList>
    </citation>
    <scope>NUCLEOTIDE SEQUENCE [LARGE SCALE GENOMIC DNA]</scope>
    <source>
        <strain evidence="7 8">JCM 16009</strain>
    </source>
</reference>
<evidence type="ECO:0000256" key="1">
    <source>
        <dbReference type="ARBA" id="ARBA00001974"/>
    </source>
</evidence>
<dbReference type="PROSITE" id="PS00862">
    <property type="entry name" value="OX2_COVAL_FAD"/>
    <property type="match status" value="1"/>
</dbReference>
<dbReference type="InterPro" id="IPR036318">
    <property type="entry name" value="FAD-bd_PCMH-like_sf"/>
</dbReference>
<dbReference type="Gene3D" id="3.30.465.10">
    <property type="match status" value="1"/>
</dbReference>
<comment type="similarity">
    <text evidence="2">Belongs to the oxygen-dependent FAD-linked oxidoreductase family.</text>
</comment>
<organism evidence="7 8">
    <name type="scientific">Pseudonocardia ailaonensis</name>
    <dbReference type="NCBI Taxonomy" id="367279"/>
    <lineage>
        <taxon>Bacteria</taxon>
        <taxon>Bacillati</taxon>
        <taxon>Actinomycetota</taxon>
        <taxon>Actinomycetes</taxon>
        <taxon>Pseudonocardiales</taxon>
        <taxon>Pseudonocardiaceae</taxon>
        <taxon>Pseudonocardia</taxon>
    </lineage>
</organism>
<dbReference type="InterPro" id="IPR016167">
    <property type="entry name" value="FAD-bd_PCMH_sub1"/>
</dbReference>
<dbReference type="InterPro" id="IPR050416">
    <property type="entry name" value="FAD-linked_Oxidoreductase"/>
</dbReference>
<proteinExistence type="inferred from homology"/>
<dbReference type="InterPro" id="IPR016169">
    <property type="entry name" value="FAD-bd_PCMH_sub2"/>
</dbReference>
<evidence type="ECO:0000256" key="5">
    <source>
        <dbReference type="ARBA" id="ARBA00023002"/>
    </source>
</evidence>
<dbReference type="Pfam" id="PF01565">
    <property type="entry name" value="FAD_binding_4"/>
    <property type="match status" value="1"/>
</dbReference>
<feature type="domain" description="FAD-binding PCMH-type" evidence="6">
    <location>
        <begin position="23"/>
        <end position="192"/>
    </location>
</feature>
<evidence type="ECO:0000259" key="6">
    <source>
        <dbReference type="PROSITE" id="PS51387"/>
    </source>
</evidence>
<keyword evidence="5" id="KW-0560">Oxidoreductase</keyword>
<name>A0ABN2NFB7_9PSEU</name>
<evidence type="ECO:0000313" key="8">
    <source>
        <dbReference type="Proteomes" id="UP001500449"/>
    </source>
</evidence>
<dbReference type="InterPro" id="IPR016166">
    <property type="entry name" value="FAD-bd_PCMH"/>
</dbReference>
<evidence type="ECO:0000256" key="3">
    <source>
        <dbReference type="ARBA" id="ARBA00022630"/>
    </source>
</evidence>
<evidence type="ECO:0000256" key="2">
    <source>
        <dbReference type="ARBA" id="ARBA00005466"/>
    </source>
</evidence>